<sequence length="574" mass="62878">MLPTVTVQATAQRQAHLKQLCLLLVGLFATFSPVWAQSSVDESQVSSILHVDNQNPAATPTGPGTPAQPYSSFTAALERAWNQVRAGTGTKLLVHPGTYREGDEHGINVNGDSTDTPPLVIEGTAPNRVVISGADVFTQWTPAAGVANCFQTPWTKRWGEIRNPFRTDEPTRMSDLRKEGFYIDGKPLGQVRSAAELQPGRFWVDEDNERVVLYPPAGMNLATHVVEGAMRPDNNDFAVLKFYHVRNLVVRGLTVTGCAKPFSAALLLGNTSNVLIEDCHFDRNVGEGLGLNSWQVTVRRCTADENGYKGIGGAPVNGLLEDVQTNWNGWKSYELGFTNDFDAAGMKIGSVRNVTVRRYKSVGNMFDGLWFDVYCQNVTVDQALLAGNRTRGMNWEISDGLTVSRLRSVYNPMGWLSFDGHNVRITNSTIAFNDPGLQFMVSGSGRVDEMTTKLPGIETTWRWNIRNSTIGTLNPSNIQLLFDTYPRDYIGNHGGTGSMVEFRDTYQGDNNVFWRPPSNPSIPDAGFREGSGPSPTAESSATLVGWRALPPSVQDANSVWGQAPLLAAQQALFT</sequence>
<accession>A0A927GIP5</accession>
<dbReference type="InterPro" id="IPR006626">
    <property type="entry name" value="PbH1"/>
</dbReference>
<dbReference type="Gene3D" id="2.160.20.10">
    <property type="entry name" value="Single-stranded right-handed beta-helix, Pectin lyase-like"/>
    <property type="match status" value="1"/>
</dbReference>
<feature type="domain" description="Right handed beta helix" evidence="3">
    <location>
        <begin position="242"/>
        <end position="311"/>
    </location>
</feature>
<feature type="non-terminal residue" evidence="4">
    <location>
        <position position="574"/>
    </location>
</feature>
<comment type="caution">
    <text evidence="4">The sequence shown here is derived from an EMBL/GenBank/DDBJ whole genome shotgun (WGS) entry which is preliminary data.</text>
</comment>
<dbReference type="InterPro" id="IPR039448">
    <property type="entry name" value="Beta_helix"/>
</dbReference>
<evidence type="ECO:0000313" key="4">
    <source>
        <dbReference type="EMBL" id="MBD2767560.1"/>
    </source>
</evidence>
<keyword evidence="5" id="KW-1185">Reference proteome</keyword>
<dbReference type="EMBL" id="JACXAD010000006">
    <property type="protein sequence ID" value="MBD2767560.1"/>
    <property type="molecule type" value="Genomic_DNA"/>
</dbReference>
<dbReference type="RefSeq" id="WP_191004385.1">
    <property type="nucleotide sequence ID" value="NZ_JACXAD010000006.1"/>
</dbReference>
<evidence type="ECO:0000259" key="3">
    <source>
        <dbReference type="Pfam" id="PF13229"/>
    </source>
</evidence>
<evidence type="ECO:0000256" key="1">
    <source>
        <dbReference type="SAM" id="MobiDB-lite"/>
    </source>
</evidence>
<keyword evidence="2" id="KW-0732">Signal</keyword>
<feature type="signal peptide" evidence="2">
    <location>
        <begin position="1"/>
        <end position="36"/>
    </location>
</feature>
<dbReference type="Pfam" id="PF13229">
    <property type="entry name" value="Beta_helix"/>
    <property type="match status" value="1"/>
</dbReference>
<evidence type="ECO:0000256" key="2">
    <source>
        <dbReference type="SAM" id="SignalP"/>
    </source>
</evidence>
<dbReference type="Proteomes" id="UP000612233">
    <property type="component" value="Unassembled WGS sequence"/>
</dbReference>
<dbReference type="PANTHER" id="PTHR36453">
    <property type="entry name" value="SECRETED PROTEIN-RELATED"/>
    <property type="match status" value="1"/>
</dbReference>
<feature type="chain" id="PRO_5037803905" evidence="2">
    <location>
        <begin position="37"/>
        <end position="574"/>
    </location>
</feature>
<evidence type="ECO:0000313" key="5">
    <source>
        <dbReference type="Proteomes" id="UP000612233"/>
    </source>
</evidence>
<dbReference type="InterPro" id="IPR012334">
    <property type="entry name" value="Pectin_lyas_fold"/>
</dbReference>
<dbReference type="AlphaFoldDB" id="A0A927GIP5"/>
<dbReference type="PANTHER" id="PTHR36453:SF1">
    <property type="entry name" value="RIGHT HANDED BETA HELIX DOMAIN-CONTAINING PROTEIN"/>
    <property type="match status" value="1"/>
</dbReference>
<dbReference type="SMART" id="SM00710">
    <property type="entry name" value="PbH1"/>
    <property type="match status" value="5"/>
</dbReference>
<organism evidence="4 5">
    <name type="scientific">Hymenobacter montanus</name>
    <dbReference type="NCBI Taxonomy" id="2771359"/>
    <lineage>
        <taxon>Bacteria</taxon>
        <taxon>Pseudomonadati</taxon>
        <taxon>Bacteroidota</taxon>
        <taxon>Cytophagia</taxon>
        <taxon>Cytophagales</taxon>
        <taxon>Hymenobacteraceae</taxon>
        <taxon>Hymenobacter</taxon>
    </lineage>
</organism>
<proteinExistence type="predicted"/>
<dbReference type="InterPro" id="IPR011050">
    <property type="entry name" value="Pectin_lyase_fold/virulence"/>
</dbReference>
<name>A0A927GIP5_9BACT</name>
<protein>
    <submittedName>
        <fullName evidence="4">Right-handed parallel beta-helix repeat-containing protein</fullName>
    </submittedName>
</protein>
<reference evidence="4" key="1">
    <citation type="submission" date="2020-09" db="EMBL/GenBank/DDBJ databases">
        <authorList>
            <person name="Kim M.K."/>
        </authorList>
    </citation>
    <scope>NUCLEOTIDE SEQUENCE</scope>
    <source>
        <strain evidence="4">BT664</strain>
    </source>
</reference>
<gene>
    <name evidence="4" type="ORF">IC235_06610</name>
</gene>
<feature type="region of interest" description="Disordered" evidence="1">
    <location>
        <begin position="517"/>
        <end position="539"/>
    </location>
</feature>
<dbReference type="SUPFAM" id="SSF51126">
    <property type="entry name" value="Pectin lyase-like"/>
    <property type="match status" value="1"/>
</dbReference>